<feature type="compositionally biased region" description="Basic and acidic residues" evidence="1">
    <location>
        <begin position="182"/>
        <end position="192"/>
    </location>
</feature>
<feature type="region of interest" description="Disordered" evidence="1">
    <location>
        <begin position="244"/>
        <end position="277"/>
    </location>
</feature>
<reference evidence="2 3" key="1">
    <citation type="submission" date="2017-04" db="EMBL/GenBank/DDBJ databases">
        <title>Draft genome sequence of Marssonina coronaria NL1: causal agent of apple blotch.</title>
        <authorList>
            <person name="Cheng Q."/>
        </authorList>
    </citation>
    <scope>NUCLEOTIDE SEQUENCE [LARGE SCALE GENOMIC DNA]</scope>
    <source>
        <strain evidence="2 3">NL1</strain>
    </source>
</reference>
<comment type="caution">
    <text evidence="2">The sequence shown here is derived from an EMBL/GenBank/DDBJ whole genome shotgun (WGS) entry which is preliminary data.</text>
</comment>
<organism evidence="2 3">
    <name type="scientific">Diplocarpon coronariae</name>
    <dbReference type="NCBI Taxonomy" id="2795749"/>
    <lineage>
        <taxon>Eukaryota</taxon>
        <taxon>Fungi</taxon>
        <taxon>Dikarya</taxon>
        <taxon>Ascomycota</taxon>
        <taxon>Pezizomycotina</taxon>
        <taxon>Leotiomycetes</taxon>
        <taxon>Helotiales</taxon>
        <taxon>Drepanopezizaceae</taxon>
        <taxon>Diplocarpon</taxon>
    </lineage>
</organism>
<protein>
    <submittedName>
        <fullName evidence="2">Uncharacterized protein</fullName>
    </submittedName>
</protein>
<accession>A0A218Z8E5</accession>
<evidence type="ECO:0000313" key="3">
    <source>
        <dbReference type="Proteomes" id="UP000242519"/>
    </source>
</evidence>
<feature type="compositionally biased region" description="Basic and acidic residues" evidence="1">
    <location>
        <begin position="1"/>
        <end position="20"/>
    </location>
</feature>
<dbReference type="Proteomes" id="UP000242519">
    <property type="component" value="Unassembled WGS sequence"/>
</dbReference>
<evidence type="ECO:0000256" key="1">
    <source>
        <dbReference type="SAM" id="MobiDB-lite"/>
    </source>
</evidence>
<keyword evidence="3" id="KW-1185">Reference proteome</keyword>
<feature type="compositionally biased region" description="Polar residues" evidence="1">
    <location>
        <begin position="250"/>
        <end position="264"/>
    </location>
</feature>
<feature type="compositionally biased region" description="Polar residues" evidence="1">
    <location>
        <begin position="71"/>
        <end position="83"/>
    </location>
</feature>
<dbReference type="InParanoid" id="A0A218Z8E5"/>
<sequence length="277" mass="29605">MTDEHAPPSERDHAQTRDGASRPSQLGRREADEAAECAARPAGLLVLARDPHRRDHTSRWRASPALPEIASSAQARATATPDSTAFPPPPVGPGAASANRPSTARRETTRGGRSATARGNSARYDVLAQISAVSGAESLHRAAPSSQEPAAGRTHVMRGTHPHAALLPPPFRCILPARDLRAGPPPEKEKGQRVRAAVRRRGSLRSPGQGLHRSTREVQVLRVAEMRAGARCLFPEAGPRLDWPWKSRLPETSSRCDLSTSSGIHVSGRAAASWPSP</sequence>
<gene>
    <name evidence="2" type="ORF">B2J93_9407</name>
</gene>
<name>A0A218Z8E5_9HELO</name>
<dbReference type="AlphaFoldDB" id="A0A218Z8E5"/>
<dbReference type="EMBL" id="MZNU01000116">
    <property type="protein sequence ID" value="OWP04339.1"/>
    <property type="molecule type" value="Genomic_DNA"/>
</dbReference>
<feature type="region of interest" description="Disordered" evidence="1">
    <location>
        <begin position="1"/>
        <end position="120"/>
    </location>
</feature>
<proteinExistence type="predicted"/>
<evidence type="ECO:0000313" key="2">
    <source>
        <dbReference type="EMBL" id="OWP04339.1"/>
    </source>
</evidence>
<feature type="region of interest" description="Disordered" evidence="1">
    <location>
        <begin position="182"/>
        <end position="215"/>
    </location>
</feature>